<feature type="compositionally biased region" description="Low complexity" evidence="1">
    <location>
        <begin position="149"/>
        <end position="158"/>
    </location>
</feature>
<dbReference type="Proteomes" id="UP000696280">
    <property type="component" value="Unassembled WGS sequence"/>
</dbReference>
<evidence type="ECO:0000313" key="2">
    <source>
        <dbReference type="EMBL" id="CAG8955653.1"/>
    </source>
</evidence>
<accession>A0A9N9KZM4</accession>
<organism evidence="2 3">
    <name type="scientific">Hymenoscyphus fraxineus</name>
    <dbReference type="NCBI Taxonomy" id="746836"/>
    <lineage>
        <taxon>Eukaryota</taxon>
        <taxon>Fungi</taxon>
        <taxon>Dikarya</taxon>
        <taxon>Ascomycota</taxon>
        <taxon>Pezizomycotina</taxon>
        <taxon>Leotiomycetes</taxon>
        <taxon>Helotiales</taxon>
        <taxon>Helotiaceae</taxon>
        <taxon>Hymenoscyphus</taxon>
    </lineage>
</organism>
<proteinExistence type="predicted"/>
<feature type="compositionally biased region" description="Polar residues" evidence="1">
    <location>
        <begin position="171"/>
        <end position="186"/>
    </location>
</feature>
<keyword evidence="3" id="KW-1185">Reference proteome</keyword>
<feature type="compositionally biased region" description="Low complexity" evidence="1">
    <location>
        <begin position="188"/>
        <end position="208"/>
    </location>
</feature>
<dbReference type="EMBL" id="CAJVRL010000065">
    <property type="protein sequence ID" value="CAG8955653.1"/>
    <property type="molecule type" value="Genomic_DNA"/>
</dbReference>
<dbReference type="AlphaFoldDB" id="A0A9N9KZM4"/>
<comment type="caution">
    <text evidence="2">The sequence shown here is derived from an EMBL/GenBank/DDBJ whole genome shotgun (WGS) entry which is preliminary data.</text>
</comment>
<protein>
    <submittedName>
        <fullName evidence="2">Uncharacterized protein</fullName>
    </submittedName>
</protein>
<evidence type="ECO:0000256" key="1">
    <source>
        <dbReference type="SAM" id="MobiDB-lite"/>
    </source>
</evidence>
<feature type="compositionally biased region" description="Basic and acidic residues" evidence="1">
    <location>
        <begin position="99"/>
        <end position="109"/>
    </location>
</feature>
<sequence length="299" mass="32772">MPGRRGKENDNLIGFEFAKKDPGFGKFEAQDNVVTELERVIIGWISDEGCLSKMSCIGRHKGVREGMGSISEQSACAVPDAVAERDGGFLQASDQPAPQRRERTGKTDLTDLTEGQQGSWVVSVVRQRSTAPLHFCDSDSPFVPRNTHPSLPLASPRSSLPPLPRTSSRPQIQPHTRPSSRDSCTITVVPVVPVPSASPLRVSSGPSSPSSPPIPTPPKGKVRIPVRLRLRLRLRPRPPYFYMIQRSAVPTYVGSKFFVQPHRQQYPSTTDNNRQISSAYTTQLCSVVTVAGRSLKVVL</sequence>
<evidence type="ECO:0000313" key="3">
    <source>
        <dbReference type="Proteomes" id="UP000696280"/>
    </source>
</evidence>
<feature type="region of interest" description="Disordered" evidence="1">
    <location>
        <begin position="89"/>
        <end position="114"/>
    </location>
</feature>
<feature type="region of interest" description="Disordered" evidence="1">
    <location>
        <begin position="135"/>
        <end position="221"/>
    </location>
</feature>
<reference evidence="2" key="1">
    <citation type="submission" date="2021-07" db="EMBL/GenBank/DDBJ databases">
        <authorList>
            <person name="Durling M."/>
        </authorList>
    </citation>
    <scope>NUCLEOTIDE SEQUENCE</scope>
</reference>
<name>A0A9N9KZM4_9HELO</name>
<feature type="compositionally biased region" description="Pro residues" evidence="1">
    <location>
        <begin position="209"/>
        <end position="218"/>
    </location>
</feature>
<gene>
    <name evidence="2" type="ORF">HYFRA_00010917</name>
</gene>